<sequence length="26" mass="2985">CGVISTKIIESYFINKTFNSINMITF</sequence>
<evidence type="ECO:0000313" key="1">
    <source>
        <dbReference type="EMBL" id="EFN76596.1"/>
    </source>
</evidence>
<feature type="non-terminal residue" evidence="1">
    <location>
        <position position="1"/>
    </location>
</feature>
<feature type="non-terminal residue" evidence="1">
    <location>
        <position position="26"/>
    </location>
</feature>
<name>E2C634_HARSA</name>
<evidence type="ECO:0000313" key="2">
    <source>
        <dbReference type="Proteomes" id="UP000008237"/>
    </source>
</evidence>
<proteinExistence type="predicted"/>
<reference evidence="1 2" key="1">
    <citation type="journal article" date="2010" name="Science">
        <title>Genomic comparison of the ants Camponotus floridanus and Harpegnathos saltator.</title>
        <authorList>
            <person name="Bonasio R."/>
            <person name="Zhang G."/>
            <person name="Ye C."/>
            <person name="Mutti N.S."/>
            <person name="Fang X."/>
            <person name="Qin N."/>
            <person name="Donahue G."/>
            <person name="Yang P."/>
            <person name="Li Q."/>
            <person name="Li C."/>
            <person name="Zhang P."/>
            <person name="Huang Z."/>
            <person name="Berger S.L."/>
            <person name="Reinberg D."/>
            <person name="Wang J."/>
            <person name="Liebig J."/>
        </authorList>
    </citation>
    <scope>NUCLEOTIDE SEQUENCE [LARGE SCALE GENOMIC DNA]</scope>
    <source>
        <strain evidence="1 2">R22 G/1</strain>
    </source>
</reference>
<gene>
    <name evidence="1" type="ORF">EAI_03087</name>
</gene>
<keyword evidence="2" id="KW-1185">Reference proteome</keyword>
<dbReference type="InParanoid" id="E2C634"/>
<accession>E2C634</accession>
<dbReference type="EMBL" id="GL452910">
    <property type="protein sequence ID" value="EFN76596.1"/>
    <property type="molecule type" value="Genomic_DNA"/>
</dbReference>
<protein>
    <submittedName>
        <fullName evidence="1">Uncharacterized protein</fullName>
    </submittedName>
</protein>
<organism evidence="2">
    <name type="scientific">Harpegnathos saltator</name>
    <name type="common">Jerdon's jumping ant</name>
    <dbReference type="NCBI Taxonomy" id="610380"/>
    <lineage>
        <taxon>Eukaryota</taxon>
        <taxon>Metazoa</taxon>
        <taxon>Ecdysozoa</taxon>
        <taxon>Arthropoda</taxon>
        <taxon>Hexapoda</taxon>
        <taxon>Insecta</taxon>
        <taxon>Pterygota</taxon>
        <taxon>Neoptera</taxon>
        <taxon>Endopterygota</taxon>
        <taxon>Hymenoptera</taxon>
        <taxon>Apocrita</taxon>
        <taxon>Aculeata</taxon>
        <taxon>Formicoidea</taxon>
        <taxon>Formicidae</taxon>
        <taxon>Ponerinae</taxon>
        <taxon>Ponerini</taxon>
        <taxon>Harpegnathos</taxon>
    </lineage>
</organism>
<dbReference type="AlphaFoldDB" id="E2C634"/>
<dbReference type="Proteomes" id="UP000008237">
    <property type="component" value="Unassembled WGS sequence"/>
</dbReference>